<comment type="similarity">
    <text evidence="1">Belongs to the TRAFAC class TrmE-Era-EngA-EngB-Septin-like GTPase superfamily. Septin GTPase family.</text>
</comment>
<name>A0A1R2BAZ4_9CILI</name>
<protein>
    <recommendedName>
        <fullName evidence="2">Septin-type G domain-containing protein</fullName>
    </recommendedName>
</protein>
<dbReference type="PANTHER" id="PTHR18884">
    <property type="entry name" value="SEPTIN"/>
    <property type="match status" value="1"/>
</dbReference>
<keyword evidence="1" id="KW-0342">GTP-binding</keyword>
<dbReference type="GO" id="GO:0005525">
    <property type="term" value="F:GTP binding"/>
    <property type="evidence" value="ECO:0007669"/>
    <property type="project" value="UniProtKB-KW"/>
</dbReference>
<gene>
    <name evidence="3" type="ORF">SteCoe_27278</name>
</gene>
<keyword evidence="1" id="KW-0547">Nucleotide-binding</keyword>
<evidence type="ECO:0000313" key="4">
    <source>
        <dbReference type="Proteomes" id="UP000187209"/>
    </source>
</evidence>
<accession>A0A1R2BAZ4</accession>
<evidence type="ECO:0000259" key="2">
    <source>
        <dbReference type="PROSITE" id="PS51719"/>
    </source>
</evidence>
<keyword evidence="4" id="KW-1185">Reference proteome</keyword>
<comment type="caution">
    <text evidence="3">The sequence shown here is derived from an EMBL/GenBank/DDBJ whole genome shotgun (WGS) entry which is preliminary data.</text>
</comment>
<dbReference type="InterPro" id="IPR027417">
    <property type="entry name" value="P-loop_NTPase"/>
</dbReference>
<reference evidence="3 4" key="1">
    <citation type="submission" date="2016-11" db="EMBL/GenBank/DDBJ databases">
        <title>The macronuclear genome of Stentor coeruleus: a giant cell with tiny introns.</title>
        <authorList>
            <person name="Slabodnick M."/>
            <person name="Ruby J.G."/>
            <person name="Reiff S.B."/>
            <person name="Swart E.C."/>
            <person name="Gosai S."/>
            <person name="Prabakaran S."/>
            <person name="Witkowska E."/>
            <person name="Larue G.E."/>
            <person name="Fisher S."/>
            <person name="Freeman R.M."/>
            <person name="Gunawardena J."/>
            <person name="Chu W."/>
            <person name="Stover N.A."/>
            <person name="Gregory B.D."/>
            <person name="Nowacki M."/>
            <person name="Derisi J."/>
            <person name="Roy S.W."/>
            <person name="Marshall W.F."/>
            <person name="Sood P."/>
        </authorList>
    </citation>
    <scope>NUCLEOTIDE SEQUENCE [LARGE SCALE GENOMIC DNA]</scope>
    <source>
        <strain evidence="3">WM001</strain>
    </source>
</reference>
<dbReference type="SUPFAM" id="SSF52540">
    <property type="entry name" value="P-loop containing nucleoside triphosphate hydrolases"/>
    <property type="match status" value="1"/>
</dbReference>
<dbReference type="Gene3D" id="3.40.50.300">
    <property type="entry name" value="P-loop containing nucleotide triphosphate hydrolases"/>
    <property type="match status" value="1"/>
</dbReference>
<dbReference type="Pfam" id="PF00735">
    <property type="entry name" value="Septin"/>
    <property type="match status" value="1"/>
</dbReference>
<sequence>MSSDNEFALLSNSPIEVQDNQLNLRVLHRISSASTIKSVYIESHSNSPASSVGQKNELQLIKEAQIQRLNKPVNLNILILGDSNIGKTSLINAMLLKHFGIVNSKLEKPNNLRPTRTVIESNGSISNNELELRVTLIDTPGYGFFTCKEKWLETMVELIIGKALDYKKFKKLVPKNLLEDNRVHAALFLIEGPRCKETDLDLIFNLQKYISIIPILAKSDSYSANELIQVKLSIISQCAEAGISFYDIASAMGNKVIELSLSPLGPVPPFAIISGGNAIEKNGKICFIRKYTWGQCDIHNKSCSDFRILCRLLFGHLVIPIIDTAKFMNKKTLKFLKTKEKKIKSNNEFNKKANRFRRISNFAARFILNML</sequence>
<evidence type="ECO:0000256" key="1">
    <source>
        <dbReference type="RuleBase" id="RU004560"/>
    </source>
</evidence>
<feature type="domain" description="Septin-type G" evidence="2">
    <location>
        <begin position="71"/>
        <end position="340"/>
    </location>
</feature>
<dbReference type="Proteomes" id="UP000187209">
    <property type="component" value="Unassembled WGS sequence"/>
</dbReference>
<dbReference type="EMBL" id="MPUH01000786">
    <property type="protein sequence ID" value="OMJ73934.1"/>
    <property type="molecule type" value="Genomic_DNA"/>
</dbReference>
<dbReference type="InterPro" id="IPR030379">
    <property type="entry name" value="G_SEPTIN_dom"/>
</dbReference>
<proteinExistence type="inferred from homology"/>
<dbReference type="PROSITE" id="PS51719">
    <property type="entry name" value="G_SEPTIN"/>
    <property type="match status" value="1"/>
</dbReference>
<dbReference type="OrthoDB" id="416553at2759"/>
<evidence type="ECO:0000313" key="3">
    <source>
        <dbReference type="EMBL" id="OMJ73934.1"/>
    </source>
</evidence>
<organism evidence="3 4">
    <name type="scientific">Stentor coeruleus</name>
    <dbReference type="NCBI Taxonomy" id="5963"/>
    <lineage>
        <taxon>Eukaryota</taxon>
        <taxon>Sar</taxon>
        <taxon>Alveolata</taxon>
        <taxon>Ciliophora</taxon>
        <taxon>Postciliodesmatophora</taxon>
        <taxon>Heterotrichea</taxon>
        <taxon>Heterotrichida</taxon>
        <taxon>Stentoridae</taxon>
        <taxon>Stentor</taxon>
    </lineage>
</organism>
<dbReference type="AlphaFoldDB" id="A0A1R2BAZ4"/>